<comment type="caution">
    <text evidence="3">The sequence shown here is derived from an EMBL/GenBank/DDBJ whole genome shotgun (WGS) entry which is preliminary data.</text>
</comment>
<dbReference type="Pfam" id="PF12682">
    <property type="entry name" value="Flavodoxin_4"/>
    <property type="match status" value="1"/>
</dbReference>
<keyword evidence="1" id="KW-1133">Transmembrane helix</keyword>
<gene>
    <name evidence="3" type="ORF">OCV77_11550</name>
</gene>
<evidence type="ECO:0000313" key="4">
    <source>
        <dbReference type="Proteomes" id="UP001652432"/>
    </source>
</evidence>
<dbReference type="InterPro" id="IPR029058">
    <property type="entry name" value="AB_hydrolase_fold"/>
</dbReference>
<dbReference type="EMBL" id="JAOQKJ010000009">
    <property type="protein sequence ID" value="MCU6745117.1"/>
    <property type="molecule type" value="Genomic_DNA"/>
</dbReference>
<proteinExistence type="predicted"/>
<dbReference type="Gene3D" id="3.40.50.360">
    <property type="match status" value="1"/>
</dbReference>
<feature type="transmembrane region" description="Helical" evidence="1">
    <location>
        <begin position="7"/>
        <end position="27"/>
    </location>
</feature>
<dbReference type="SUPFAM" id="SSF53474">
    <property type="entry name" value="alpha/beta-Hydrolases"/>
    <property type="match status" value="1"/>
</dbReference>
<dbReference type="InterPro" id="IPR000801">
    <property type="entry name" value="Esterase-like"/>
</dbReference>
<dbReference type="Pfam" id="PF00756">
    <property type="entry name" value="Esterase"/>
    <property type="match status" value="1"/>
</dbReference>
<name>A0ABT2T4H1_9FIRM</name>
<keyword evidence="4" id="KW-1185">Reference proteome</keyword>
<dbReference type="InterPro" id="IPR008254">
    <property type="entry name" value="Flavodoxin/NO_synth"/>
</dbReference>
<reference evidence="3 4" key="1">
    <citation type="journal article" date="2021" name="ISME Commun">
        <title>Automated analysis of genomic sequences facilitates high-throughput and comprehensive description of bacteria.</title>
        <authorList>
            <person name="Hitch T.C.A."/>
        </authorList>
    </citation>
    <scope>NUCLEOTIDE SEQUENCE [LARGE SCALE GENOMIC DNA]</scope>
    <source>
        <strain evidence="3 4">Sanger_18</strain>
    </source>
</reference>
<dbReference type="InterPro" id="IPR029039">
    <property type="entry name" value="Flavoprotein-like_sf"/>
</dbReference>
<sequence length="542" mass="61163">MKTRKKITIGVIVAFLAVVMVGYIYLFTGAKIKNVSNDVIKGDEETKSLVVYFTRQGVIPGDVDAVSSATQSSNKGMEGSDTEGAARMIQSLTGADMYQIYTAHYYRRSFVGTAATAWIEELLNLRPELAAKPDNLDDYDTIYVGYPIWWFNAPMAIGSFLESYDLSGKTIIPFCTSQDNDISVSMDYIKAVASGVNVLDGYRIHAADVDDVKEWLQRIGVLNENNTKDLNAEGNSKMETENSDKRYGSGIVPDELEYIPDGYEAPADQQGNLQKITYNTWESFTYDQKSQKLTKEAWVYVPYGYDENKKYNVFYLSHGGWSNETTIMGTDKDPHSFKNVLDHAIEDGKIKPLIIVLPTYNNTSKEDSGDYSLAIQLTNQFHNEIVNDLIPAVESKYSTYAESVTKEGLEASRDHRGFGGFSMGSVNTWNTFRYCMDYFRYFMPMSGSYSTDGQYMADLVRQQGYGSNDFFIFAASGTSDFAYHAFKAQIMAMAQDSDGMFKFANNETDGNLSFLEREGYEHDQKACDEYTYNGLRFFWNEQ</sequence>
<evidence type="ECO:0000259" key="2">
    <source>
        <dbReference type="Pfam" id="PF12682"/>
    </source>
</evidence>
<dbReference type="PANTHER" id="PTHR39201">
    <property type="entry name" value="EXPORTED PROTEIN-RELATED"/>
    <property type="match status" value="1"/>
</dbReference>
<dbReference type="RefSeq" id="WP_262575216.1">
    <property type="nucleotide sequence ID" value="NZ_JAOQKJ010000009.1"/>
</dbReference>
<dbReference type="SUPFAM" id="SSF52218">
    <property type="entry name" value="Flavoproteins"/>
    <property type="match status" value="1"/>
</dbReference>
<dbReference type="Proteomes" id="UP001652432">
    <property type="component" value="Unassembled WGS sequence"/>
</dbReference>
<evidence type="ECO:0000256" key="1">
    <source>
        <dbReference type="SAM" id="Phobius"/>
    </source>
</evidence>
<dbReference type="Gene3D" id="3.40.50.1820">
    <property type="entry name" value="alpha/beta hydrolase"/>
    <property type="match status" value="1"/>
</dbReference>
<organism evidence="3 4">
    <name type="scientific">Suilimivivens aceti</name>
    <dbReference type="NCBI Taxonomy" id="2981774"/>
    <lineage>
        <taxon>Bacteria</taxon>
        <taxon>Bacillati</taxon>
        <taxon>Bacillota</taxon>
        <taxon>Clostridia</taxon>
        <taxon>Lachnospirales</taxon>
        <taxon>Lachnospiraceae</taxon>
        <taxon>Suilimivivens</taxon>
    </lineage>
</organism>
<dbReference type="PANTHER" id="PTHR39201:SF1">
    <property type="entry name" value="FLAVODOXIN-LIKE DOMAIN-CONTAINING PROTEIN"/>
    <property type="match status" value="1"/>
</dbReference>
<keyword evidence="1" id="KW-0812">Transmembrane</keyword>
<accession>A0ABT2T4H1</accession>
<feature type="domain" description="Flavodoxin-like" evidence="2">
    <location>
        <begin position="82"/>
        <end position="218"/>
    </location>
</feature>
<protein>
    <submittedName>
        <fullName evidence="3">Alpha/beta hydrolase-fold protein</fullName>
    </submittedName>
</protein>
<keyword evidence="3" id="KW-0378">Hydrolase</keyword>
<keyword evidence="1" id="KW-0472">Membrane</keyword>
<dbReference type="GO" id="GO:0016787">
    <property type="term" value="F:hydrolase activity"/>
    <property type="evidence" value="ECO:0007669"/>
    <property type="project" value="UniProtKB-KW"/>
</dbReference>
<evidence type="ECO:0000313" key="3">
    <source>
        <dbReference type="EMBL" id="MCU6745117.1"/>
    </source>
</evidence>